<evidence type="ECO:0000313" key="3">
    <source>
        <dbReference type="EMBL" id="KAK7447775.1"/>
    </source>
</evidence>
<organism evidence="3 4">
    <name type="scientific">Marasmiellus scandens</name>
    <dbReference type="NCBI Taxonomy" id="2682957"/>
    <lineage>
        <taxon>Eukaryota</taxon>
        <taxon>Fungi</taxon>
        <taxon>Dikarya</taxon>
        <taxon>Basidiomycota</taxon>
        <taxon>Agaricomycotina</taxon>
        <taxon>Agaricomycetes</taxon>
        <taxon>Agaricomycetidae</taxon>
        <taxon>Agaricales</taxon>
        <taxon>Marasmiineae</taxon>
        <taxon>Omphalotaceae</taxon>
        <taxon>Marasmiellus</taxon>
    </lineage>
</organism>
<dbReference type="InterPro" id="IPR046496">
    <property type="entry name" value="DUF6589"/>
</dbReference>
<proteinExistence type="predicted"/>
<dbReference type="Pfam" id="PF20231">
    <property type="entry name" value="DUF6589"/>
    <property type="match status" value="1"/>
</dbReference>
<name>A0ABR1J559_9AGAR</name>
<feature type="region of interest" description="Disordered" evidence="1">
    <location>
        <begin position="1"/>
        <end position="75"/>
    </location>
</feature>
<evidence type="ECO:0000259" key="2">
    <source>
        <dbReference type="Pfam" id="PF20231"/>
    </source>
</evidence>
<keyword evidence="4" id="KW-1185">Reference proteome</keyword>
<accession>A0ABR1J559</accession>
<dbReference type="EMBL" id="JBANRG010000040">
    <property type="protein sequence ID" value="KAK7447775.1"/>
    <property type="molecule type" value="Genomic_DNA"/>
</dbReference>
<sequence length="724" mass="82155">MIMNSCNGSRTPQTSGAPLSLRNSQPSNASAIPSTPKRTRTYSTVERENYDPNTVQYDPNAPRKRRKPAQTPNTGTFQLAGLAASLQHPQSQSFTRTPYPFQNYHSLCYSHIESETPSRPAPHAFKKQSEAPEEFLSLEQKLGKVFDYAASLGLRFHELLHEAFHTPTSKEKDAWGPEDRHSLLRIELADAAVKPSSGLHVPVPTKRRPMGSSLETLTLDWRSFGLQSFHIVTKLHQRFQPLLCGFLEHVATPDNHTERTRRNRPVEAIVSTSMSKLTFSRSPHANRGPLQVGLFNVAANVSYERFRYNSCVGNTPSLPTVLRAMFGLSERAAMHCLDIGRDPDMWFWIVPDNVQNYVRRRSFRLGRENFMNLGMSATFWARTTAADPKALDCDTKQQMRAQCQRDKITTHDLLHLLDPDHERRVLSFQWLWVLGNYVKDLGELKNRANKLLRTEGLRQKVPDEPLDEFLASILDFCKSSGQTGERFHKRMLPVCGDGYTFELLHKIMEHRQLHTSPFHSLRILSPSLAWWHTEWTNDARIIDNHLVNYASLDPSTLGHSASKIGRKLVKEQGKYNYNQATELLYTVADARILDCWRLLLLNVAKKANVSVSDNDDVFKIVASLTDASKLPSLAQFELYAYELHDKYTIEAAIYRAAHGDEDPRVPQSTKTSILDHLDAALSEGRCLRMTVSWRGQKTRCVSVSVQGRYFGVSQMGMLAELGNN</sequence>
<dbReference type="Proteomes" id="UP001498398">
    <property type="component" value="Unassembled WGS sequence"/>
</dbReference>
<evidence type="ECO:0000256" key="1">
    <source>
        <dbReference type="SAM" id="MobiDB-lite"/>
    </source>
</evidence>
<protein>
    <recommendedName>
        <fullName evidence="2">DUF6589 domain-containing protein</fullName>
    </recommendedName>
</protein>
<feature type="compositionally biased region" description="Polar residues" evidence="1">
    <location>
        <begin position="1"/>
        <end position="33"/>
    </location>
</feature>
<reference evidence="3 4" key="1">
    <citation type="submission" date="2024-01" db="EMBL/GenBank/DDBJ databases">
        <title>A draft genome for the cacao thread blight pathogen Marasmiellus scandens.</title>
        <authorList>
            <person name="Baruah I.K."/>
            <person name="Leung J."/>
            <person name="Bukari Y."/>
            <person name="Amoako-Attah I."/>
            <person name="Meinhardt L.W."/>
            <person name="Bailey B.A."/>
            <person name="Cohen S.P."/>
        </authorList>
    </citation>
    <scope>NUCLEOTIDE SEQUENCE [LARGE SCALE GENOMIC DNA]</scope>
    <source>
        <strain evidence="3 4">GH-19</strain>
    </source>
</reference>
<feature type="domain" description="DUF6589" evidence="2">
    <location>
        <begin position="405"/>
        <end position="661"/>
    </location>
</feature>
<comment type="caution">
    <text evidence="3">The sequence shown here is derived from an EMBL/GenBank/DDBJ whole genome shotgun (WGS) entry which is preliminary data.</text>
</comment>
<gene>
    <name evidence="3" type="ORF">VKT23_014033</name>
</gene>
<evidence type="ECO:0000313" key="4">
    <source>
        <dbReference type="Proteomes" id="UP001498398"/>
    </source>
</evidence>